<keyword evidence="1 6" id="KW-0547">Nucleotide-binding</keyword>
<keyword evidence="10" id="KW-0542">Nucleomorph</keyword>
<evidence type="ECO:0000256" key="6">
    <source>
        <dbReference type="RuleBase" id="RU000492"/>
    </source>
</evidence>
<comment type="function">
    <text evidence="7">RNA helicase.</text>
</comment>
<dbReference type="InterPro" id="IPR011545">
    <property type="entry name" value="DEAD/DEAH_box_helicase_dom"/>
</dbReference>
<dbReference type="Pfam" id="PF00271">
    <property type="entry name" value="Helicase_C"/>
    <property type="match status" value="1"/>
</dbReference>
<reference evidence="10 11" key="1">
    <citation type="journal article" date="2007" name="Proc. Natl. Acad. Sci. U.S.A.">
        <title>Nucleomorph genome of Hemiselmis andersenii reveals complete intron loss and compaction as a driver of protein structure and function.</title>
        <authorList>
            <person name="Lane C.E."/>
            <person name="van den Heuvel K."/>
            <person name="Kozera C."/>
            <person name="Curtis B.A."/>
            <person name="Parsons B.J."/>
            <person name="Bowman S."/>
            <person name="Archibald J.M."/>
        </authorList>
    </citation>
    <scope>NUCLEOTIDE SEQUENCE [LARGE SCALE GENOMIC DNA]</scope>
    <source>
        <strain evidence="10 11">CCMP644</strain>
    </source>
</reference>
<dbReference type="GO" id="GO:0003724">
    <property type="term" value="F:RNA helicase activity"/>
    <property type="evidence" value="ECO:0007669"/>
    <property type="project" value="UniProtKB-EC"/>
</dbReference>
<dbReference type="RefSeq" id="XP_001712487.1">
    <property type="nucleotide sequence ID" value="XM_001712435.1"/>
</dbReference>
<dbReference type="InterPro" id="IPR001650">
    <property type="entry name" value="Helicase_C-like"/>
</dbReference>
<comment type="similarity">
    <text evidence="6">Belongs to the DEAD box helicase family.</text>
</comment>
<dbReference type="SMART" id="SM00487">
    <property type="entry name" value="DEXDc"/>
    <property type="match status" value="1"/>
</dbReference>
<evidence type="ECO:0000313" key="10">
    <source>
        <dbReference type="EMBL" id="ABW98162.1"/>
    </source>
</evidence>
<evidence type="ECO:0000256" key="1">
    <source>
        <dbReference type="ARBA" id="ARBA00022741"/>
    </source>
</evidence>
<evidence type="ECO:0000256" key="2">
    <source>
        <dbReference type="ARBA" id="ARBA00022801"/>
    </source>
</evidence>
<keyword evidence="3 6" id="KW-0347">Helicase</keyword>
<keyword evidence="4 6" id="KW-0067">ATP-binding</keyword>
<dbReference type="GeneID" id="5739664"/>
<evidence type="ECO:0000313" key="11">
    <source>
        <dbReference type="Proteomes" id="UP000243127"/>
    </source>
</evidence>
<proteinExistence type="inferred from homology"/>
<dbReference type="Proteomes" id="UP000243127">
    <property type="component" value="Nucleomorph 2"/>
</dbReference>
<dbReference type="CDD" id="cd18787">
    <property type="entry name" value="SF2_C_DEAD"/>
    <property type="match status" value="1"/>
</dbReference>
<accession>A9BKJ1</accession>
<name>A9BKJ1_HEMAN</name>
<keyword evidence="5 7" id="KW-0694">RNA-binding</keyword>
<dbReference type="Pfam" id="PF00270">
    <property type="entry name" value="DEAD"/>
    <property type="match status" value="1"/>
</dbReference>
<dbReference type="SUPFAM" id="SSF52540">
    <property type="entry name" value="P-loop containing nucleoside triphosphate hydrolases"/>
    <property type="match status" value="1"/>
</dbReference>
<comment type="catalytic activity">
    <reaction evidence="7">
        <text>ATP + H2O = ADP + phosphate + H(+)</text>
        <dbReference type="Rhea" id="RHEA:13065"/>
        <dbReference type="ChEBI" id="CHEBI:15377"/>
        <dbReference type="ChEBI" id="CHEBI:15378"/>
        <dbReference type="ChEBI" id="CHEBI:30616"/>
        <dbReference type="ChEBI" id="CHEBI:43474"/>
        <dbReference type="ChEBI" id="CHEBI:456216"/>
        <dbReference type="EC" id="3.6.4.13"/>
    </reaction>
</comment>
<dbReference type="EMBL" id="CP000882">
    <property type="protein sequence ID" value="ABW98162.1"/>
    <property type="molecule type" value="Genomic_DNA"/>
</dbReference>
<dbReference type="PROSITE" id="PS51194">
    <property type="entry name" value="HELICASE_CTER"/>
    <property type="match status" value="1"/>
</dbReference>
<evidence type="ECO:0000256" key="7">
    <source>
        <dbReference type="RuleBase" id="RU365068"/>
    </source>
</evidence>
<feature type="domain" description="Helicase ATP-binding" evidence="8">
    <location>
        <begin position="68"/>
        <end position="243"/>
    </location>
</feature>
<geneLocation type="nucleomorph" evidence="10"/>
<dbReference type="PROSITE" id="PS00039">
    <property type="entry name" value="DEAD_ATP_HELICASE"/>
    <property type="match status" value="1"/>
</dbReference>
<dbReference type="GO" id="GO:0016887">
    <property type="term" value="F:ATP hydrolysis activity"/>
    <property type="evidence" value="ECO:0007669"/>
    <property type="project" value="RHEA"/>
</dbReference>
<dbReference type="InterPro" id="IPR014001">
    <property type="entry name" value="Helicase_ATP-bd"/>
</dbReference>
<dbReference type="InterPro" id="IPR027417">
    <property type="entry name" value="P-loop_NTPase"/>
</dbReference>
<keyword evidence="2 6" id="KW-0378">Hydrolase</keyword>
<dbReference type="InterPro" id="IPR000629">
    <property type="entry name" value="RNA-helicase_DEAD-box_CS"/>
</dbReference>
<protein>
    <recommendedName>
        <fullName evidence="7">ATP-dependent RNA helicase</fullName>
        <ecNumber evidence="7">3.6.4.13</ecNumber>
    </recommendedName>
</protein>
<dbReference type="Gene3D" id="3.40.50.300">
    <property type="entry name" value="P-loop containing nucleotide triphosphate hydrolases"/>
    <property type="match status" value="2"/>
</dbReference>
<comment type="domain">
    <text evidence="7">The Q motif is unique to and characteristic of the DEAD box family of RNA helicases and controls ATP binding and hydrolysis.</text>
</comment>
<dbReference type="Pfam" id="PF13959">
    <property type="entry name" value="CTE_SPB4"/>
    <property type="match status" value="1"/>
</dbReference>
<dbReference type="SMART" id="SM00490">
    <property type="entry name" value="HELICc"/>
    <property type="match status" value="1"/>
</dbReference>
<dbReference type="GO" id="GO:0005524">
    <property type="term" value="F:ATP binding"/>
    <property type="evidence" value="ECO:0007669"/>
    <property type="project" value="UniProtKB-UniRule"/>
</dbReference>
<dbReference type="AlphaFoldDB" id="A9BKJ1"/>
<dbReference type="PANTHER" id="PTHR24031">
    <property type="entry name" value="RNA HELICASE"/>
    <property type="match status" value="1"/>
</dbReference>
<dbReference type="InterPro" id="IPR025313">
    <property type="entry name" value="SPB4-like_CTE"/>
</dbReference>
<feature type="domain" description="Helicase C-terminal" evidence="9">
    <location>
        <begin position="257"/>
        <end position="417"/>
    </location>
</feature>
<organism evidence="10 11">
    <name type="scientific">Hemiselmis andersenii</name>
    <name type="common">Cryptophyte alga</name>
    <dbReference type="NCBI Taxonomy" id="464988"/>
    <lineage>
        <taxon>Eukaryota</taxon>
        <taxon>Cryptophyceae</taxon>
        <taxon>Cryptomonadales</taxon>
        <taxon>Hemiselmidaceae</taxon>
        <taxon>Hemiselmis</taxon>
    </lineage>
</organism>
<evidence type="ECO:0000256" key="5">
    <source>
        <dbReference type="ARBA" id="ARBA00022884"/>
    </source>
</evidence>
<dbReference type="GO" id="GO:0003723">
    <property type="term" value="F:RNA binding"/>
    <property type="evidence" value="ECO:0007669"/>
    <property type="project" value="UniProtKB-UniRule"/>
</dbReference>
<evidence type="ECO:0000259" key="9">
    <source>
        <dbReference type="PROSITE" id="PS51194"/>
    </source>
</evidence>
<sequence>MVNLIQIKTFRNLTIVKLKKKIIWLQKLKKNNVLSKNTFEKFILSKKTTIRLLELFYTHLTKVQSVCIPYQICGFDILGSARTGSGKTIAFLIPIIEFFYTIQWNLKNGISALIITPTRELSLQNYYVLKDLLKYHSFSHGVVMGGANKKTEIEKLEKETTILVATPGRLLDHLKTTKNLKFQNLQFLIIDEADRCLEIGFEEEIVAIVKLLPKKRQTVLFSATQTRNIQSLSRISFQKTPVLLEIKENTREKIIENIDQGFVICKPEDKLVFLLTLIKKNRRKKIITFFNSCNEVKFFSALFRVIGLNVLELHGAKKQFKRTSTFFKFCKTKESILFCTDIAARGLDIPAVDWILQFNPPLEPKEYIHRIGRTGRGIHGKGWALLFLYPSEIAFLKFLKKNNINVKEFIFKKKKFSLLKQRISRFIEKNFYLKKLSKLAMKSFLNSYMNYRLKNIFDFRKININLVSESFGLNSIS</sequence>
<gene>
    <name evidence="10" type="ORF">HAN_2g345</name>
</gene>
<dbReference type="PROSITE" id="PS51192">
    <property type="entry name" value="HELICASE_ATP_BIND_1"/>
    <property type="match status" value="1"/>
</dbReference>
<dbReference type="EC" id="3.6.4.13" evidence="7"/>
<evidence type="ECO:0000256" key="4">
    <source>
        <dbReference type="ARBA" id="ARBA00022840"/>
    </source>
</evidence>
<evidence type="ECO:0000259" key="8">
    <source>
        <dbReference type="PROSITE" id="PS51192"/>
    </source>
</evidence>
<evidence type="ECO:0000256" key="3">
    <source>
        <dbReference type="ARBA" id="ARBA00022806"/>
    </source>
</evidence>
<dbReference type="SMART" id="SM01178">
    <property type="entry name" value="DUF4217"/>
    <property type="match status" value="1"/>
</dbReference>